<dbReference type="EMBL" id="NFHB01000001">
    <property type="protein sequence ID" value="OUN04791.1"/>
    <property type="molecule type" value="Genomic_DNA"/>
</dbReference>
<reference evidence="10 11" key="3">
    <citation type="journal article" date="2019" name="Nat. Med.">
        <title>A library of human gut bacterial isolates paired with longitudinal multiomics data enables mechanistic microbiome research.</title>
        <authorList>
            <person name="Poyet M."/>
            <person name="Groussin M."/>
            <person name="Gibbons S.M."/>
            <person name="Avila-Pacheco J."/>
            <person name="Jiang X."/>
            <person name="Kearney S.M."/>
            <person name="Perrotta A.R."/>
            <person name="Berdy B."/>
            <person name="Zhao S."/>
            <person name="Lieberman T.D."/>
            <person name="Swanson P.K."/>
            <person name="Smith M."/>
            <person name="Roesemann S."/>
            <person name="Alexander J.E."/>
            <person name="Rich S.A."/>
            <person name="Livny J."/>
            <person name="Vlamakis H."/>
            <person name="Clish C."/>
            <person name="Bullock K."/>
            <person name="Deik A."/>
            <person name="Scott J."/>
            <person name="Pierce K.A."/>
            <person name="Xavier R.J."/>
            <person name="Alm E.J."/>
        </authorList>
    </citation>
    <scope>NUCLEOTIDE SEQUENCE [LARGE SCALE GENOMIC DNA]</scope>
    <source>
        <strain evidence="6 11">BIOML-A204</strain>
        <strain evidence="5 10">BIOML-A266</strain>
    </source>
</reference>
<dbReference type="EMBL" id="VVXH01000006">
    <property type="protein sequence ID" value="KAA2378957.1"/>
    <property type="molecule type" value="Genomic_DNA"/>
</dbReference>
<dbReference type="GO" id="GO:0003700">
    <property type="term" value="F:DNA-binding transcription factor activity"/>
    <property type="evidence" value="ECO:0007669"/>
    <property type="project" value="InterPro"/>
</dbReference>
<reference evidence="7" key="4">
    <citation type="submission" date="2022-06" db="EMBL/GenBank/DDBJ databases">
        <title>Isolation of gut microbiota from human fecal samples.</title>
        <authorList>
            <person name="Pamer E.G."/>
            <person name="Barat B."/>
            <person name="Waligurski E."/>
            <person name="Medina S."/>
            <person name="Paddock L."/>
            <person name="Mostad J."/>
        </authorList>
    </citation>
    <scope>NUCLEOTIDE SEQUENCE</scope>
    <source>
        <strain evidence="7">DFI.6.22</strain>
    </source>
</reference>
<evidence type="ECO:0000313" key="6">
    <source>
        <dbReference type="EMBL" id="KAA2563152.1"/>
    </source>
</evidence>
<dbReference type="eggNOG" id="COG1349">
    <property type="taxonomic scope" value="Bacteria"/>
</dbReference>
<keyword evidence="3" id="KW-0804">Transcription</keyword>
<dbReference type="PROSITE" id="PS00894">
    <property type="entry name" value="HTH_DEOR_1"/>
    <property type="match status" value="1"/>
</dbReference>
<dbReference type="InterPro" id="IPR037171">
    <property type="entry name" value="NagB/RpiA_transferase-like"/>
</dbReference>
<dbReference type="EMBL" id="VVUY01000003">
    <property type="protein sequence ID" value="KAA2563152.1"/>
    <property type="molecule type" value="Genomic_DNA"/>
</dbReference>
<dbReference type="Gene3D" id="3.40.50.1360">
    <property type="match status" value="1"/>
</dbReference>
<evidence type="ECO:0000313" key="9">
    <source>
        <dbReference type="Proteomes" id="UP000195772"/>
    </source>
</evidence>
<dbReference type="AlphaFoldDB" id="A0A1Y3QYM0"/>
<dbReference type="Gene3D" id="1.10.10.10">
    <property type="entry name" value="Winged helix-like DNA-binding domain superfamily/Winged helix DNA-binding domain"/>
    <property type="match status" value="1"/>
</dbReference>
<accession>A0A1Y3QYM0</accession>
<reference evidence="8" key="2">
    <citation type="journal article" date="2018" name="BMC Genomics">
        <title>Whole genome sequencing and function prediction of 133 gut anaerobes isolated from chicken caecum in pure cultures.</title>
        <authorList>
            <person name="Medvecky M."/>
            <person name="Cejkova D."/>
            <person name="Polansky O."/>
            <person name="Karasova D."/>
            <person name="Kubasova T."/>
            <person name="Cizek A."/>
            <person name="Rychlik I."/>
        </authorList>
    </citation>
    <scope>NUCLEOTIDE SEQUENCE</scope>
    <source>
        <strain evidence="8">An90</strain>
    </source>
</reference>
<evidence type="ECO:0000313" key="10">
    <source>
        <dbReference type="Proteomes" id="UP000322940"/>
    </source>
</evidence>
<comment type="caution">
    <text evidence="8">The sequence shown here is derived from an EMBL/GenBank/DDBJ whole genome shotgun (WGS) entry which is preliminary data.</text>
</comment>
<keyword evidence="2 7" id="KW-0238">DNA-binding</keyword>
<dbReference type="InterPro" id="IPR050313">
    <property type="entry name" value="Carb_Metab_HTH_regulators"/>
</dbReference>
<evidence type="ECO:0000313" key="11">
    <source>
        <dbReference type="Proteomes" id="UP000323119"/>
    </source>
</evidence>
<dbReference type="PRINTS" id="PR00037">
    <property type="entry name" value="HTHLACR"/>
</dbReference>
<dbReference type="InterPro" id="IPR036390">
    <property type="entry name" value="WH_DNA-bd_sf"/>
</dbReference>
<name>A0A1Y3QYM0_9BACT</name>
<reference evidence="9" key="1">
    <citation type="submission" date="2017-04" db="EMBL/GenBank/DDBJ databases">
        <title>Function of individual gut microbiota members based on whole genome sequencing of pure cultures obtained from chicken caecum.</title>
        <authorList>
            <person name="Medvecky M."/>
            <person name="Cejkova D."/>
            <person name="Polansky O."/>
            <person name="Karasova D."/>
            <person name="Kubasova T."/>
            <person name="Cizek A."/>
            <person name="Rychlik I."/>
        </authorList>
    </citation>
    <scope>NUCLEOTIDE SEQUENCE [LARGE SCALE GENOMIC DNA]</scope>
    <source>
        <strain evidence="9">An90</strain>
    </source>
</reference>
<evidence type="ECO:0000256" key="1">
    <source>
        <dbReference type="ARBA" id="ARBA00023015"/>
    </source>
</evidence>
<evidence type="ECO:0000256" key="3">
    <source>
        <dbReference type="ARBA" id="ARBA00023163"/>
    </source>
</evidence>
<dbReference type="PROSITE" id="PS51000">
    <property type="entry name" value="HTH_DEOR_2"/>
    <property type="match status" value="1"/>
</dbReference>
<organism evidence="8 9">
    <name type="scientific">Alistipes onderdonkii</name>
    <dbReference type="NCBI Taxonomy" id="328813"/>
    <lineage>
        <taxon>Bacteria</taxon>
        <taxon>Pseudomonadati</taxon>
        <taxon>Bacteroidota</taxon>
        <taxon>Bacteroidia</taxon>
        <taxon>Bacteroidales</taxon>
        <taxon>Rikenellaceae</taxon>
        <taxon>Alistipes</taxon>
    </lineage>
</organism>
<dbReference type="SMART" id="SM01134">
    <property type="entry name" value="DeoRC"/>
    <property type="match status" value="1"/>
</dbReference>
<dbReference type="SUPFAM" id="SSF100950">
    <property type="entry name" value="NagB/RpiA/CoA transferase-like"/>
    <property type="match status" value="1"/>
</dbReference>
<evidence type="ECO:0000313" key="8">
    <source>
        <dbReference type="EMBL" id="OUN04791.1"/>
    </source>
</evidence>
<evidence type="ECO:0000256" key="2">
    <source>
        <dbReference type="ARBA" id="ARBA00023125"/>
    </source>
</evidence>
<dbReference type="InterPro" id="IPR018356">
    <property type="entry name" value="Tscrpt_reg_HTH_DeoR_CS"/>
</dbReference>
<dbReference type="Proteomes" id="UP000195772">
    <property type="component" value="Unassembled WGS sequence"/>
</dbReference>
<keyword evidence="1" id="KW-0805">Transcription regulation</keyword>
<dbReference type="Pfam" id="PF08220">
    <property type="entry name" value="HTH_DeoR"/>
    <property type="match status" value="1"/>
</dbReference>
<feature type="domain" description="HTH deoR-type" evidence="4">
    <location>
        <begin position="12"/>
        <end position="67"/>
    </location>
</feature>
<gene>
    <name evidence="8" type="ORF">B5G41_00320</name>
    <name evidence="6" type="ORF">F2S36_05010</name>
    <name evidence="5" type="ORF">F2Y10_07835</name>
    <name evidence="7" type="ORF">NE651_07470</name>
</gene>
<proteinExistence type="predicted"/>
<dbReference type="Pfam" id="PF00455">
    <property type="entry name" value="DeoRC"/>
    <property type="match status" value="1"/>
</dbReference>
<dbReference type="SUPFAM" id="SSF46785">
    <property type="entry name" value="Winged helix' DNA-binding domain"/>
    <property type="match status" value="1"/>
</dbReference>
<evidence type="ECO:0000313" key="5">
    <source>
        <dbReference type="EMBL" id="KAA2378957.1"/>
    </source>
</evidence>
<dbReference type="Proteomes" id="UP000323119">
    <property type="component" value="Unassembled WGS sequence"/>
</dbReference>
<dbReference type="Proteomes" id="UP000322940">
    <property type="component" value="Unassembled WGS sequence"/>
</dbReference>
<sequence>MNKSGEETILSLPERHNRILALLQQNGSISVVQLAELFKVSEVTIRKDLSFLEQQKKLYRTHGSAILISPYISDRHVNEKEKKNVAEKRAIGAKAASLVAQDDSIIIASGTTMAFLAREIKPVGHLTVITAAVPVTSILSQDTNVDVIQLGGITRSSSVSVVGPFAEQMLGNFNCSKLFVGVDGIDLEFGLTTTNMLEAALNRVMMNAAQKVIVLADSSKFGRRGFSKICDLEAVDRIITDNGIQPLYLDRLRERGIEVIVVDA</sequence>
<dbReference type="RefSeq" id="WP_018695299.1">
    <property type="nucleotide sequence ID" value="NZ_AP025562.1"/>
</dbReference>
<dbReference type="Proteomes" id="UP001205035">
    <property type="component" value="Unassembled WGS sequence"/>
</dbReference>
<dbReference type="SMART" id="SM00420">
    <property type="entry name" value="HTH_DEOR"/>
    <property type="match status" value="1"/>
</dbReference>
<dbReference type="PANTHER" id="PTHR30363:SF44">
    <property type="entry name" value="AGA OPERON TRANSCRIPTIONAL REPRESSOR-RELATED"/>
    <property type="match status" value="1"/>
</dbReference>
<dbReference type="OrthoDB" id="9797223at2"/>
<protein>
    <submittedName>
        <fullName evidence="7">DeoR/GlpR family DNA-binding transcription regulator</fullName>
    </submittedName>
    <submittedName>
        <fullName evidence="5 8">Transcriptional regulator</fullName>
    </submittedName>
</protein>
<evidence type="ECO:0000313" key="7">
    <source>
        <dbReference type="EMBL" id="MCQ5082731.1"/>
    </source>
</evidence>
<dbReference type="InterPro" id="IPR014036">
    <property type="entry name" value="DeoR-like_C"/>
</dbReference>
<dbReference type="InterPro" id="IPR036388">
    <property type="entry name" value="WH-like_DNA-bd_sf"/>
</dbReference>
<dbReference type="GO" id="GO:0003677">
    <property type="term" value="F:DNA binding"/>
    <property type="evidence" value="ECO:0007669"/>
    <property type="project" value="UniProtKB-KW"/>
</dbReference>
<dbReference type="InterPro" id="IPR001034">
    <property type="entry name" value="DeoR_HTH"/>
</dbReference>
<dbReference type="EMBL" id="JANGBQ010000008">
    <property type="protein sequence ID" value="MCQ5082731.1"/>
    <property type="molecule type" value="Genomic_DNA"/>
</dbReference>
<evidence type="ECO:0000259" key="4">
    <source>
        <dbReference type="PROSITE" id="PS51000"/>
    </source>
</evidence>
<dbReference type="PANTHER" id="PTHR30363">
    <property type="entry name" value="HTH-TYPE TRANSCRIPTIONAL REGULATOR SRLR-RELATED"/>
    <property type="match status" value="1"/>
</dbReference>